<feature type="transmembrane region" description="Helical" evidence="1">
    <location>
        <begin position="64"/>
        <end position="84"/>
    </location>
</feature>
<dbReference type="InterPro" id="IPR036691">
    <property type="entry name" value="Endo/exonu/phosph_ase_sf"/>
</dbReference>
<dbReference type="RefSeq" id="WP_127905035.1">
    <property type="nucleotide sequence ID" value="NZ_RQXX01000001.1"/>
</dbReference>
<dbReference type="Proteomes" id="UP000285908">
    <property type="component" value="Unassembled WGS sequence"/>
</dbReference>
<gene>
    <name evidence="3" type="ORF">EKE94_02610</name>
</gene>
<keyword evidence="1" id="KW-0472">Membrane</keyword>
<keyword evidence="4" id="KW-1185">Reference proteome</keyword>
<protein>
    <submittedName>
        <fullName evidence="3">Endonuclease/exonuclease/phosphatase family protein</fullName>
    </submittedName>
</protein>
<feature type="transmembrane region" description="Helical" evidence="1">
    <location>
        <begin position="38"/>
        <end position="57"/>
    </location>
</feature>
<comment type="caution">
    <text evidence="3">The sequence shown here is derived from an EMBL/GenBank/DDBJ whole genome shotgun (WGS) entry which is preliminary data.</text>
</comment>
<keyword evidence="3" id="KW-0378">Hydrolase</keyword>
<dbReference type="SUPFAM" id="SSF56219">
    <property type="entry name" value="DNase I-like"/>
    <property type="match status" value="1"/>
</dbReference>
<dbReference type="EMBL" id="RQXX01000001">
    <property type="protein sequence ID" value="RVV99592.1"/>
    <property type="molecule type" value="Genomic_DNA"/>
</dbReference>
<proteinExistence type="predicted"/>
<accession>A0A438ALP3</accession>
<evidence type="ECO:0000313" key="3">
    <source>
        <dbReference type="EMBL" id="RVV99592.1"/>
    </source>
</evidence>
<keyword evidence="3" id="KW-0255">Endonuclease</keyword>
<name>A0A438ALP3_9RHOB</name>
<organism evidence="3 4">
    <name type="scientific">Mesobaculum littorinae</name>
    <dbReference type="NCBI Taxonomy" id="2486419"/>
    <lineage>
        <taxon>Bacteria</taxon>
        <taxon>Pseudomonadati</taxon>
        <taxon>Pseudomonadota</taxon>
        <taxon>Alphaproteobacteria</taxon>
        <taxon>Rhodobacterales</taxon>
        <taxon>Roseobacteraceae</taxon>
        <taxon>Mesobaculum</taxon>
    </lineage>
</organism>
<evidence type="ECO:0000256" key="1">
    <source>
        <dbReference type="SAM" id="Phobius"/>
    </source>
</evidence>
<dbReference type="AlphaFoldDB" id="A0A438ALP3"/>
<dbReference type="Gene3D" id="3.60.10.10">
    <property type="entry name" value="Endonuclease/exonuclease/phosphatase"/>
    <property type="match status" value="1"/>
</dbReference>
<dbReference type="OrthoDB" id="9796594at2"/>
<evidence type="ECO:0000313" key="4">
    <source>
        <dbReference type="Proteomes" id="UP000285908"/>
    </source>
</evidence>
<keyword evidence="3" id="KW-0269">Exonuclease</keyword>
<keyword evidence="1" id="KW-0812">Transmembrane</keyword>
<reference evidence="3 4" key="1">
    <citation type="submission" date="2018-11" db="EMBL/GenBank/DDBJ databases">
        <title>Mesobaculum littorinae gen. nov., sp. nov., isolated from Littorina scabra that represents a novel genus of the order Rhodobacteraceae.</title>
        <authorList>
            <person name="Li F."/>
        </authorList>
    </citation>
    <scope>NUCLEOTIDE SEQUENCE [LARGE SCALE GENOMIC DNA]</scope>
    <source>
        <strain evidence="3 4">M0103</strain>
    </source>
</reference>
<dbReference type="InterPro" id="IPR005135">
    <property type="entry name" value="Endo/exonuclease/phosphatase"/>
</dbReference>
<dbReference type="GO" id="GO:0004527">
    <property type="term" value="F:exonuclease activity"/>
    <property type="evidence" value="ECO:0007669"/>
    <property type="project" value="UniProtKB-KW"/>
</dbReference>
<keyword evidence="3" id="KW-0540">Nuclease</keyword>
<keyword evidence="1" id="KW-1133">Transmembrane helix</keyword>
<evidence type="ECO:0000259" key="2">
    <source>
        <dbReference type="Pfam" id="PF03372"/>
    </source>
</evidence>
<feature type="domain" description="Endonuclease/exonuclease/phosphatase" evidence="2">
    <location>
        <begin position="111"/>
        <end position="316"/>
    </location>
</feature>
<sequence length="362" mass="40177">MIRTILAWVLGAVLLALCAASLLPLLESDRWWIRYLDFPRMQISVALIVVFALYALVKHRRGRLLILPGLLVLASLGYHGWRLWPFQPLAQVMDPGGAQCASENRLRVLIANVQRGNRDAQKVIDLARSEEPDLFLVMETNGWWDEALQPLDAAFPHVVQDIPEDATFYGLHLFSRHPLENTDMRHPYGSDAPMVTTRVEHPAGPLRFIGVHPRPPHQSGQPSTIRDATVLEAALTAAEGDLPSVIAGDYNATPWERTARRALRLGGLIDPRAGRGPYPTYRATSRWMLWPLDQILWQPGLALADFAVLDPVGSDHFPFRVDLCVGQDAAQEIIPPRNDDAAEAQATFEKARALGAQDGPEG</sequence>
<dbReference type="GO" id="GO:0004519">
    <property type="term" value="F:endonuclease activity"/>
    <property type="evidence" value="ECO:0007669"/>
    <property type="project" value="UniProtKB-KW"/>
</dbReference>
<dbReference type="Pfam" id="PF03372">
    <property type="entry name" value="Exo_endo_phos"/>
    <property type="match status" value="1"/>
</dbReference>